<dbReference type="Pfam" id="PF03992">
    <property type="entry name" value="ABM"/>
    <property type="match status" value="1"/>
</dbReference>
<reference evidence="2 3" key="1">
    <citation type="submission" date="2016-10" db="EMBL/GenBank/DDBJ databases">
        <authorList>
            <person name="de Groot N.N."/>
        </authorList>
    </citation>
    <scope>NUCLEOTIDE SEQUENCE [LARGE SCALE GENOMIC DNA]</scope>
    <source>
        <strain evidence="2 3">DSM 5885</strain>
    </source>
</reference>
<proteinExistence type="predicted"/>
<name>A0A1G7Y119_9RHOO</name>
<evidence type="ECO:0000313" key="3">
    <source>
        <dbReference type="Proteomes" id="UP000198607"/>
    </source>
</evidence>
<evidence type="ECO:0000259" key="1">
    <source>
        <dbReference type="PROSITE" id="PS51725"/>
    </source>
</evidence>
<dbReference type="AlphaFoldDB" id="A0A1G7Y119"/>
<dbReference type="InterPro" id="IPR011008">
    <property type="entry name" value="Dimeric_a/b-barrel"/>
</dbReference>
<protein>
    <submittedName>
        <fullName evidence="2">Heme-degrading monooxygenase HmoA</fullName>
    </submittedName>
</protein>
<accession>A0A1G7Y119</accession>
<evidence type="ECO:0000313" key="2">
    <source>
        <dbReference type="EMBL" id="SDG90091.1"/>
    </source>
</evidence>
<dbReference type="STRING" id="83767.SAMN05660652_00858"/>
<feature type="domain" description="ABM" evidence="1">
    <location>
        <begin position="2"/>
        <end position="92"/>
    </location>
</feature>
<sequence length="100" mass="11218">MFKVILKRTVPAGKEKELLALVTQLRIGASGQEGYISGETLHNSAKPEEYVVISIWDSEKSWLDWLASEARIAVQTQIDELLGTPTICESYVYPHMTHTV</sequence>
<keyword evidence="3" id="KW-1185">Reference proteome</keyword>
<dbReference type="SUPFAM" id="SSF54909">
    <property type="entry name" value="Dimeric alpha+beta barrel"/>
    <property type="match status" value="1"/>
</dbReference>
<dbReference type="PROSITE" id="PS51725">
    <property type="entry name" value="ABM"/>
    <property type="match status" value="1"/>
</dbReference>
<dbReference type="GO" id="GO:0004497">
    <property type="term" value="F:monooxygenase activity"/>
    <property type="evidence" value="ECO:0007669"/>
    <property type="project" value="UniProtKB-KW"/>
</dbReference>
<dbReference type="Gene3D" id="3.30.70.100">
    <property type="match status" value="1"/>
</dbReference>
<dbReference type="Proteomes" id="UP000198607">
    <property type="component" value="Unassembled WGS sequence"/>
</dbReference>
<gene>
    <name evidence="2" type="ORF">SAMN05660652_00858</name>
</gene>
<organism evidence="2 3">
    <name type="scientific">Propionivibrio dicarboxylicus</name>
    <dbReference type="NCBI Taxonomy" id="83767"/>
    <lineage>
        <taxon>Bacteria</taxon>
        <taxon>Pseudomonadati</taxon>
        <taxon>Pseudomonadota</taxon>
        <taxon>Betaproteobacteria</taxon>
        <taxon>Rhodocyclales</taxon>
        <taxon>Rhodocyclaceae</taxon>
        <taxon>Propionivibrio</taxon>
    </lineage>
</organism>
<keyword evidence="2" id="KW-0503">Monooxygenase</keyword>
<dbReference type="InterPro" id="IPR007138">
    <property type="entry name" value="ABM_dom"/>
</dbReference>
<dbReference type="EMBL" id="FNCY01000002">
    <property type="protein sequence ID" value="SDG90091.1"/>
    <property type="molecule type" value="Genomic_DNA"/>
</dbReference>
<keyword evidence="2" id="KW-0560">Oxidoreductase</keyword>